<organism evidence="2 3">
    <name type="scientific">Pseudidiomarina atlantica</name>
    <dbReference type="NCBI Taxonomy" id="1517416"/>
    <lineage>
        <taxon>Bacteria</taxon>
        <taxon>Pseudomonadati</taxon>
        <taxon>Pseudomonadota</taxon>
        <taxon>Gammaproteobacteria</taxon>
        <taxon>Alteromonadales</taxon>
        <taxon>Idiomarinaceae</taxon>
        <taxon>Pseudidiomarina</taxon>
    </lineage>
</organism>
<dbReference type="Proteomes" id="UP000053718">
    <property type="component" value="Unassembled WGS sequence"/>
</dbReference>
<dbReference type="PANTHER" id="PTHR30105">
    <property type="entry name" value="UNCHARACTERIZED YIBQ-RELATED"/>
    <property type="match status" value="1"/>
</dbReference>
<evidence type="ECO:0008006" key="4">
    <source>
        <dbReference type="Google" id="ProtNLM"/>
    </source>
</evidence>
<evidence type="ECO:0000313" key="2">
    <source>
        <dbReference type="EMBL" id="KFZ27946.1"/>
    </source>
</evidence>
<accession>A0A094J5V6</accession>
<dbReference type="Gene3D" id="3.20.20.370">
    <property type="entry name" value="Glycoside hydrolase/deacetylase"/>
    <property type="match status" value="1"/>
</dbReference>
<dbReference type="GO" id="GO:0005975">
    <property type="term" value="P:carbohydrate metabolic process"/>
    <property type="evidence" value="ECO:0007669"/>
    <property type="project" value="InterPro"/>
</dbReference>
<dbReference type="InterPro" id="IPR006837">
    <property type="entry name" value="Divergent_DAC"/>
</dbReference>
<name>A0A094J5V6_9GAMM</name>
<dbReference type="eggNOG" id="COG2861">
    <property type="taxonomic scope" value="Bacteria"/>
</dbReference>
<dbReference type="AlphaFoldDB" id="A0A094J5V6"/>
<protein>
    <recommendedName>
        <fullName evidence="4">Divergent polysaccharide deacetylase family protein</fullName>
    </recommendedName>
</protein>
<reference evidence="2 3" key="1">
    <citation type="submission" date="2014-06" db="EMBL/GenBank/DDBJ databases">
        <title>Draft genome sequence of Idiomarina sp. MCCC 1A10513.</title>
        <authorList>
            <person name="Du J."/>
            <person name="Lai Q."/>
            <person name="Shao Z."/>
        </authorList>
    </citation>
    <scope>NUCLEOTIDE SEQUENCE [LARGE SCALE GENOMIC DNA]</scope>
    <source>
        <strain evidence="2 3">MCCC 1A10513</strain>
    </source>
</reference>
<evidence type="ECO:0000313" key="3">
    <source>
        <dbReference type="Proteomes" id="UP000053718"/>
    </source>
</evidence>
<dbReference type="EMBL" id="JPIN01000013">
    <property type="protein sequence ID" value="KFZ27946.1"/>
    <property type="molecule type" value="Genomic_DNA"/>
</dbReference>
<gene>
    <name evidence="2" type="ORF">IDAT_11780</name>
</gene>
<keyword evidence="3" id="KW-1185">Reference proteome</keyword>
<dbReference type="STRING" id="1517416.IDAT_11780"/>
<comment type="caution">
    <text evidence="2">The sequence shown here is derived from an EMBL/GenBank/DDBJ whole genome shotgun (WGS) entry which is preliminary data.</text>
</comment>
<keyword evidence="1" id="KW-0732">Signal</keyword>
<dbReference type="SUPFAM" id="SSF88713">
    <property type="entry name" value="Glycoside hydrolase/deacetylase"/>
    <property type="match status" value="1"/>
</dbReference>
<dbReference type="RefSeq" id="WP_034733853.1">
    <property type="nucleotide sequence ID" value="NZ_JPIN01000013.1"/>
</dbReference>
<sequence length="251" mass="27580">MLPLMLRSAAVLLSLLLVPTVLAQPRIAIVIDDLGHHVDHHAFTQLQLPVTLAIMPFTMQAEALAAAAADHAHEVVIHMPMQREQHDVQEQGVLDRFDSKAQFIATLAAAFSRLPNAQGLNNHQGSQMTAAAEQMNWLMAELQQRGLYFLDSRTTAATVAEQTAQQWSIPTNRRHVFLDNEPTLEAIEAQWQRAVLIAQNQGYAIVIGHPYEVTLEFLQQLQAASVQAVELVYLSALVSVNSSPAPSASTE</sequence>
<evidence type="ECO:0000256" key="1">
    <source>
        <dbReference type="SAM" id="SignalP"/>
    </source>
</evidence>
<feature type="chain" id="PRO_5001904890" description="Divergent polysaccharide deacetylase family protein" evidence="1">
    <location>
        <begin position="24"/>
        <end position="251"/>
    </location>
</feature>
<dbReference type="CDD" id="cd10936">
    <property type="entry name" value="CE4_DAC2"/>
    <property type="match status" value="1"/>
</dbReference>
<dbReference type="InterPro" id="IPR011330">
    <property type="entry name" value="Glyco_hydro/deAcase_b/a-brl"/>
</dbReference>
<proteinExistence type="predicted"/>
<dbReference type="Pfam" id="PF04748">
    <property type="entry name" value="Polysacc_deac_2"/>
    <property type="match status" value="1"/>
</dbReference>
<feature type="signal peptide" evidence="1">
    <location>
        <begin position="1"/>
        <end position="23"/>
    </location>
</feature>
<dbReference type="PANTHER" id="PTHR30105:SF2">
    <property type="entry name" value="DIVERGENT POLYSACCHARIDE DEACETYLASE SUPERFAMILY"/>
    <property type="match status" value="1"/>
</dbReference>
<dbReference type="OrthoDB" id="9784811at2"/>